<dbReference type="GO" id="GO:0046540">
    <property type="term" value="C:U4/U6 x U5 tri-snRNP complex"/>
    <property type="evidence" value="ECO:0007669"/>
    <property type="project" value="TreeGrafter"/>
</dbReference>
<dbReference type="AlphaFoldDB" id="A0A2T9YB29"/>
<dbReference type="OrthoDB" id="30343at2759"/>
<dbReference type="FunFam" id="3.30.160.60:FF:002461">
    <property type="entry name" value="Zinc finger matrin-type protein 2"/>
    <property type="match status" value="1"/>
</dbReference>
<keyword evidence="5" id="KW-0539">Nucleus</keyword>
<accession>A0A2T9YB29</accession>
<evidence type="ECO:0000256" key="4">
    <source>
        <dbReference type="ARBA" id="ARBA00022833"/>
    </source>
</evidence>
<feature type="region of interest" description="Disordered" evidence="6">
    <location>
        <begin position="1"/>
        <end position="53"/>
    </location>
</feature>
<evidence type="ECO:0000259" key="7">
    <source>
        <dbReference type="PROSITE" id="PS50171"/>
    </source>
</evidence>
<name>A0A2T9YB29_9FUNG</name>
<keyword evidence="2" id="KW-0479">Metal-binding</keyword>
<dbReference type="PROSITE" id="PS50171">
    <property type="entry name" value="ZF_MATRIN"/>
    <property type="match status" value="1"/>
</dbReference>
<feature type="region of interest" description="Disordered" evidence="6">
    <location>
        <begin position="151"/>
        <end position="190"/>
    </location>
</feature>
<dbReference type="GO" id="GO:0003676">
    <property type="term" value="F:nucleic acid binding"/>
    <property type="evidence" value="ECO:0007669"/>
    <property type="project" value="InterPro"/>
</dbReference>
<organism evidence="8 9">
    <name type="scientific">Smittium simulii</name>
    <dbReference type="NCBI Taxonomy" id="133385"/>
    <lineage>
        <taxon>Eukaryota</taxon>
        <taxon>Fungi</taxon>
        <taxon>Fungi incertae sedis</taxon>
        <taxon>Zoopagomycota</taxon>
        <taxon>Kickxellomycotina</taxon>
        <taxon>Harpellomycetes</taxon>
        <taxon>Harpellales</taxon>
        <taxon>Legeriomycetaceae</taxon>
        <taxon>Smittium</taxon>
    </lineage>
</organism>
<feature type="compositionally biased region" description="Basic and acidic residues" evidence="6">
    <location>
        <begin position="19"/>
        <end position="53"/>
    </location>
</feature>
<dbReference type="SMART" id="SM00451">
    <property type="entry name" value="ZnF_U1"/>
    <property type="match status" value="1"/>
</dbReference>
<evidence type="ECO:0000256" key="1">
    <source>
        <dbReference type="ARBA" id="ARBA00004123"/>
    </source>
</evidence>
<comment type="caution">
    <text evidence="8">The sequence shown here is derived from an EMBL/GenBank/DDBJ whole genome shotgun (WGS) entry which is preliminary data.</text>
</comment>
<dbReference type="GO" id="GO:0005681">
    <property type="term" value="C:spliceosomal complex"/>
    <property type="evidence" value="ECO:0007669"/>
    <property type="project" value="InterPro"/>
</dbReference>
<evidence type="ECO:0000256" key="6">
    <source>
        <dbReference type="SAM" id="MobiDB-lite"/>
    </source>
</evidence>
<evidence type="ECO:0000313" key="8">
    <source>
        <dbReference type="EMBL" id="PVU89525.1"/>
    </source>
</evidence>
<dbReference type="GO" id="GO:0008270">
    <property type="term" value="F:zinc ion binding"/>
    <property type="evidence" value="ECO:0007669"/>
    <property type="project" value="UniProtKB-KW"/>
</dbReference>
<dbReference type="InterPro" id="IPR000690">
    <property type="entry name" value="Matrin/U1-C_Znf_C2H2"/>
</dbReference>
<reference evidence="8 9" key="1">
    <citation type="journal article" date="2018" name="MBio">
        <title>Comparative Genomics Reveals the Core Gene Toolbox for the Fungus-Insect Symbiosis.</title>
        <authorList>
            <person name="Wang Y."/>
            <person name="Stata M."/>
            <person name="Wang W."/>
            <person name="Stajich J.E."/>
            <person name="White M.M."/>
            <person name="Moncalvo J.M."/>
        </authorList>
    </citation>
    <scope>NUCLEOTIDE SEQUENCE [LARGE SCALE GENOMIC DNA]</scope>
    <source>
        <strain evidence="8 9">SWE-8-4</strain>
    </source>
</reference>
<dbReference type="SUPFAM" id="SSF57667">
    <property type="entry name" value="beta-beta-alpha zinc fingers"/>
    <property type="match status" value="1"/>
</dbReference>
<keyword evidence="4" id="KW-0862">Zinc</keyword>
<feature type="domain" description="Matrin-type" evidence="7">
    <location>
        <begin position="92"/>
        <end position="122"/>
    </location>
</feature>
<evidence type="ECO:0000256" key="2">
    <source>
        <dbReference type="ARBA" id="ARBA00022723"/>
    </source>
</evidence>
<feature type="compositionally biased region" description="Basic and acidic residues" evidence="6">
    <location>
        <begin position="160"/>
        <end position="173"/>
    </location>
</feature>
<dbReference type="PANTHER" id="PTHR45986">
    <property type="entry name" value="ZINC FINGER MATRIN-TYPE PROTEIN 2"/>
    <property type="match status" value="1"/>
</dbReference>
<protein>
    <recommendedName>
        <fullName evidence="7">Matrin-type domain-containing protein</fullName>
    </recommendedName>
</protein>
<sequence length="207" mass="23649">MDSQKGFYKTSTDQSNFRKTWDKEEYEKRARARENMLKGESNENGSTKKKDSAVSIEKAHLVARDKKIDLSGMVGKTQIVQVSSISAKQPGYYCKVCDCTMKDSITYLDHINGKKHHQNLNMSLKIKRDTVVDVKEKLAMLKKKIEAKESKQYSFEDSVAENKRQAKDQLKSQKEKKKKTKLMKQQEAADSVIELSENTQDVSALMG</sequence>
<dbReference type="InterPro" id="IPR003604">
    <property type="entry name" value="Matrin/U1-like-C_Znf_C2H2"/>
</dbReference>
<evidence type="ECO:0000256" key="5">
    <source>
        <dbReference type="ARBA" id="ARBA00023242"/>
    </source>
</evidence>
<evidence type="ECO:0000256" key="3">
    <source>
        <dbReference type="ARBA" id="ARBA00022771"/>
    </source>
</evidence>
<keyword evidence="9" id="KW-1185">Reference proteome</keyword>
<gene>
    <name evidence="8" type="ORF">BB561_005294</name>
</gene>
<dbReference type="Proteomes" id="UP000245383">
    <property type="component" value="Unassembled WGS sequence"/>
</dbReference>
<dbReference type="STRING" id="133385.A0A2T9YB29"/>
<comment type="subcellular location">
    <subcellularLocation>
        <location evidence="1">Nucleus</location>
    </subcellularLocation>
</comment>
<proteinExistence type="predicted"/>
<dbReference type="EMBL" id="MBFR01000308">
    <property type="protein sequence ID" value="PVU89525.1"/>
    <property type="molecule type" value="Genomic_DNA"/>
</dbReference>
<dbReference type="InterPro" id="IPR036236">
    <property type="entry name" value="Znf_C2H2_sf"/>
</dbReference>
<dbReference type="Gene3D" id="3.30.160.60">
    <property type="entry name" value="Classic Zinc Finger"/>
    <property type="match status" value="1"/>
</dbReference>
<dbReference type="PANTHER" id="PTHR45986:SF1">
    <property type="entry name" value="ZINC FINGER MATRIN-TYPE PROTEIN 2"/>
    <property type="match status" value="1"/>
</dbReference>
<evidence type="ECO:0000313" key="9">
    <source>
        <dbReference type="Proteomes" id="UP000245383"/>
    </source>
</evidence>
<dbReference type="InterPro" id="IPR040107">
    <property type="entry name" value="Snu23"/>
</dbReference>
<dbReference type="GO" id="GO:0000398">
    <property type="term" value="P:mRNA splicing, via spliceosome"/>
    <property type="evidence" value="ECO:0007669"/>
    <property type="project" value="InterPro"/>
</dbReference>
<keyword evidence="3" id="KW-0863">Zinc-finger</keyword>
<feature type="compositionally biased region" description="Polar residues" evidence="6">
    <location>
        <begin position="1"/>
        <end position="18"/>
    </location>
</feature>
<dbReference type="Pfam" id="PF12171">
    <property type="entry name" value="zf-C2H2_jaz"/>
    <property type="match status" value="1"/>
</dbReference>
<dbReference type="InterPro" id="IPR022755">
    <property type="entry name" value="Znf_C2H2_jaz"/>
</dbReference>